<evidence type="ECO:0000313" key="2">
    <source>
        <dbReference type="Proteomes" id="UP000646244"/>
    </source>
</evidence>
<evidence type="ECO:0008006" key="3">
    <source>
        <dbReference type="Google" id="ProtNLM"/>
    </source>
</evidence>
<dbReference type="InterPro" id="IPR041881">
    <property type="entry name" value="PqqD_sf"/>
</dbReference>
<sequence length="87" mass="9381">MTLALQPWVSTTRADHGMVLLDEATGRYWQLNGTAALVLSALLDGVPPQEAARRLAERYPQVATEQAADDVATLVASLHRARLVVTA</sequence>
<proteinExistence type="predicted"/>
<dbReference type="NCBIfam" id="NF033530">
    <property type="entry name" value="lasso_PqqD_Strm"/>
    <property type="match status" value="1"/>
</dbReference>
<name>A0A918TWJ0_STRCJ</name>
<dbReference type="Gene3D" id="1.10.10.1150">
    <property type="entry name" value="Coenzyme PQQ synthesis protein D (PqqD)"/>
    <property type="match status" value="1"/>
</dbReference>
<organism evidence="1 2">
    <name type="scientific">Streptomyces cinnamoneus</name>
    <name type="common">Streptoverticillium cinnamoneum</name>
    <dbReference type="NCBI Taxonomy" id="53446"/>
    <lineage>
        <taxon>Bacteria</taxon>
        <taxon>Bacillati</taxon>
        <taxon>Actinomycetota</taxon>
        <taxon>Actinomycetes</taxon>
        <taxon>Kitasatosporales</taxon>
        <taxon>Streptomycetaceae</taxon>
        <taxon>Streptomyces</taxon>
        <taxon>Streptomyces cinnamoneus group</taxon>
    </lineage>
</organism>
<accession>A0A918TWJ0</accession>
<dbReference type="EMBL" id="BMVB01000014">
    <property type="protein sequence ID" value="GHC59916.1"/>
    <property type="molecule type" value="Genomic_DNA"/>
</dbReference>
<dbReference type="InterPro" id="IPR008792">
    <property type="entry name" value="PQQD"/>
</dbReference>
<reference evidence="1" key="1">
    <citation type="journal article" date="2014" name="Int. J. Syst. Evol. Microbiol.">
        <title>Complete genome sequence of Corynebacterium casei LMG S-19264T (=DSM 44701T), isolated from a smear-ripened cheese.</title>
        <authorList>
            <consortium name="US DOE Joint Genome Institute (JGI-PGF)"/>
            <person name="Walter F."/>
            <person name="Albersmeier A."/>
            <person name="Kalinowski J."/>
            <person name="Ruckert C."/>
        </authorList>
    </citation>
    <scope>NUCLEOTIDE SEQUENCE</scope>
    <source>
        <strain evidence="1">JCM 4633</strain>
    </source>
</reference>
<reference evidence="1" key="2">
    <citation type="submission" date="2020-09" db="EMBL/GenBank/DDBJ databases">
        <authorList>
            <person name="Sun Q."/>
            <person name="Ohkuma M."/>
        </authorList>
    </citation>
    <scope>NUCLEOTIDE SEQUENCE</scope>
    <source>
        <strain evidence="1">JCM 4633</strain>
    </source>
</reference>
<gene>
    <name evidence="1" type="ORF">GCM10010507_41070</name>
</gene>
<dbReference type="Pfam" id="PF05402">
    <property type="entry name" value="PqqD"/>
    <property type="match status" value="1"/>
</dbReference>
<dbReference type="AlphaFoldDB" id="A0A918TWJ0"/>
<dbReference type="Proteomes" id="UP000646244">
    <property type="component" value="Unassembled WGS sequence"/>
</dbReference>
<comment type="caution">
    <text evidence="1">The sequence shown here is derived from an EMBL/GenBank/DDBJ whole genome shotgun (WGS) entry which is preliminary data.</text>
</comment>
<dbReference type="RefSeq" id="WP_190111307.1">
    <property type="nucleotide sequence ID" value="NZ_BMVB01000014.1"/>
</dbReference>
<evidence type="ECO:0000313" key="1">
    <source>
        <dbReference type="EMBL" id="GHC59916.1"/>
    </source>
</evidence>
<protein>
    <recommendedName>
        <fullName evidence="3">PqqD family protein</fullName>
    </recommendedName>
</protein>